<protein>
    <submittedName>
        <fullName evidence="4">Outer membrane protein and related peptidoglycan-associated (Lipo)proteins</fullName>
    </submittedName>
</protein>
<evidence type="ECO:0000256" key="1">
    <source>
        <dbReference type="PROSITE-ProRule" id="PRU00473"/>
    </source>
</evidence>
<keyword evidence="1" id="KW-0472">Membrane</keyword>
<dbReference type="InterPro" id="IPR006665">
    <property type="entry name" value="OmpA-like"/>
</dbReference>
<evidence type="ECO:0000313" key="5">
    <source>
        <dbReference type="Proteomes" id="UP000279284"/>
    </source>
</evidence>
<dbReference type="EMBL" id="LR134313">
    <property type="protein sequence ID" value="VEF02358.1"/>
    <property type="molecule type" value="Genomic_DNA"/>
</dbReference>
<organism evidence="4 5">
    <name type="scientific">Neisseria canis</name>
    <dbReference type="NCBI Taxonomy" id="493"/>
    <lineage>
        <taxon>Bacteria</taxon>
        <taxon>Pseudomonadati</taxon>
        <taxon>Pseudomonadota</taxon>
        <taxon>Betaproteobacteria</taxon>
        <taxon>Neisseriales</taxon>
        <taxon>Neisseriaceae</taxon>
        <taxon>Neisseria</taxon>
    </lineage>
</organism>
<dbReference type="OrthoDB" id="9809164at2"/>
<dbReference type="Pfam" id="PF00691">
    <property type="entry name" value="OmpA"/>
    <property type="match status" value="1"/>
</dbReference>
<keyword evidence="2" id="KW-0732">Signal</keyword>
<dbReference type="Proteomes" id="UP000279284">
    <property type="component" value="Chromosome"/>
</dbReference>
<feature type="signal peptide" evidence="2">
    <location>
        <begin position="1"/>
        <end position="17"/>
    </location>
</feature>
<keyword evidence="5" id="KW-1185">Reference proteome</keyword>
<accession>A0A448D9Q1</accession>
<dbReference type="SUPFAM" id="SSF103088">
    <property type="entry name" value="OmpA-like"/>
    <property type="match status" value="1"/>
</dbReference>
<dbReference type="KEGG" id="nci:NCTC10296_01752"/>
<dbReference type="CDD" id="cd07185">
    <property type="entry name" value="OmpA_C-like"/>
    <property type="match status" value="1"/>
</dbReference>
<reference evidence="4 5" key="1">
    <citation type="submission" date="2018-12" db="EMBL/GenBank/DDBJ databases">
        <authorList>
            <consortium name="Pathogen Informatics"/>
        </authorList>
    </citation>
    <scope>NUCLEOTIDE SEQUENCE [LARGE SCALE GENOMIC DNA]</scope>
    <source>
        <strain evidence="4 5">NCTC10296</strain>
    </source>
</reference>
<gene>
    <name evidence="4" type="ORF">NCTC10296_01752</name>
</gene>
<dbReference type="STRING" id="493.BWD07_02390"/>
<dbReference type="Gene3D" id="3.30.1330.60">
    <property type="entry name" value="OmpA-like domain"/>
    <property type="match status" value="1"/>
</dbReference>
<dbReference type="InterPro" id="IPR036737">
    <property type="entry name" value="OmpA-like_sf"/>
</dbReference>
<feature type="domain" description="OmpA-like" evidence="3">
    <location>
        <begin position="77"/>
        <end position="173"/>
    </location>
</feature>
<proteinExistence type="predicted"/>
<name>A0A448D9Q1_9NEIS</name>
<dbReference type="RefSeq" id="WP_085415784.1">
    <property type="nucleotide sequence ID" value="NZ_CAUJPY010000032.1"/>
</dbReference>
<evidence type="ECO:0000313" key="4">
    <source>
        <dbReference type="EMBL" id="VEF02358.1"/>
    </source>
</evidence>
<dbReference type="PROSITE" id="PS51123">
    <property type="entry name" value="OMPA_2"/>
    <property type="match status" value="1"/>
</dbReference>
<sequence length="173" mass="18941">MKRIILIKLLAISTITACTTNNTDHAVPAEPVPYPEIVSLRQLNGYSDVANLSIEDGSYIGQKTNPSDFGIKLSFNESGISLENIQNIYFATGSDRLSETQKQKLVAIIPQLRDKTVSLQGFADPRASEDYNLALSQRRVRTVTEFLESNGISVTDKCAYGENKLPGITVCGN</sequence>
<dbReference type="GO" id="GO:0016020">
    <property type="term" value="C:membrane"/>
    <property type="evidence" value="ECO:0007669"/>
    <property type="project" value="UniProtKB-UniRule"/>
</dbReference>
<dbReference type="AlphaFoldDB" id="A0A448D9Q1"/>
<evidence type="ECO:0000256" key="2">
    <source>
        <dbReference type="SAM" id="SignalP"/>
    </source>
</evidence>
<evidence type="ECO:0000259" key="3">
    <source>
        <dbReference type="PROSITE" id="PS51123"/>
    </source>
</evidence>
<feature type="chain" id="PRO_5019146798" evidence="2">
    <location>
        <begin position="18"/>
        <end position="173"/>
    </location>
</feature>